<dbReference type="Pfam" id="PF05679">
    <property type="entry name" value="CHGN"/>
    <property type="match status" value="1"/>
</dbReference>
<evidence type="ECO:0000256" key="7">
    <source>
        <dbReference type="ARBA" id="ARBA00023034"/>
    </source>
</evidence>
<dbReference type="EMBL" id="JAAGNN010000003">
    <property type="protein sequence ID" value="KAF4091881.1"/>
    <property type="molecule type" value="Genomic_DNA"/>
</dbReference>
<evidence type="ECO:0000256" key="3">
    <source>
        <dbReference type="ARBA" id="ARBA00022679"/>
    </source>
</evidence>
<reference evidence="10 11" key="1">
    <citation type="submission" date="2020-02" db="EMBL/GenBank/DDBJ databases">
        <title>A chromosome-scale genome assembly of the black bullhead catfish (Ameiurus melas).</title>
        <authorList>
            <person name="Wen M."/>
            <person name="Zham M."/>
            <person name="Cabau C."/>
            <person name="Klopp C."/>
            <person name="Donnadieu C."/>
            <person name="Roques C."/>
            <person name="Bouchez O."/>
            <person name="Lampietro C."/>
            <person name="Jouanno E."/>
            <person name="Herpin A."/>
            <person name="Louis A."/>
            <person name="Berthelot C."/>
            <person name="Parey E."/>
            <person name="Roest-Crollius H."/>
            <person name="Braasch I."/>
            <person name="Postlethwait J."/>
            <person name="Robinson-Rechavi M."/>
            <person name="Echchiki A."/>
            <person name="Begum T."/>
            <person name="Montfort J."/>
            <person name="Schartl M."/>
            <person name="Bobe J."/>
            <person name="Guiguen Y."/>
        </authorList>
    </citation>
    <scope>NUCLEOTIDE SEQUENCE [LARGE SCALE GENOMIC DNA]</scope>
    <source>
        <strain evidence="10">M_S1</strain>
        <tissue evidence="10">Blood</tissue>
    </source>
</reference>
<name>A0A7J6BCP5_AMEME</name>
<evidence type="ECO:0000313" key="11">
    <source>
        <dbReference type="Proteomes" id="UP000593565"/>
    </source>
</evidence>
<keyword evidence="5 9" id="KW-0735">Signal-anchor</keyword>
<dbReference type="PANTHER" id="PTHR12369">
    <property type="entry name" value="CHONDROITIN SYNTHASE"/>
    <property type="match status" value="1"/>
</dbReference>
<comment type="subcellular location">
    <subcellularLocation>
        <location evidence="1 9">Golgi apparatus</location>
        <location evidence="1 9">Golgi stack membrane</location>
        <topology evidence="1 9">Single-pass type II membrane protein</topology>
    </subcellularLocation>
</comment>
<keyword evidence="11" id="KW-1185">Reference proteome</keyword>
<keyword evidence="6" id="KW-1133">Transmembrane helix</keyword>
<protein>
    <recommendedName>
        <fullName evidence="9">Hexosyltransferase</fullName>
        <ecNumber evidence="9">2.4.1.-</ecNumber>
    </recommendedName>
</protein>
<keyword evidence="7 9" id="KW-0333">Golgi apparatus</keyword>
<evidence type="ECO:0000256" key="1">
    <source>
        <dbReference type="ARBA" id="ARBA00004447"/>
    </source>
</evidence>
<evidence type="ECO:0000256" key="6">
    <source>
        <dbReference type="ARBA" id="ARBA00022989"/>
    </source>
</evidence>
<dbReference type="GO" id="GO:0032580">
    <property type="term" value="C:Golgi cisterna membrane"/>
    <property type="evidence" value="ECO:0007669"/>
    <property type="project" value="UniProtKB-SubCell"/>
</dbReference>
<dbReference type="Gene3D" id="3.90.550.10">
    <property type="entry name" value="Spore Coat Polysaccharide Biosynthesis Protein SpsA, Chain A"/>
    <property type="match status" value="1"/>
</dbReference>
<organism evidence="10 11">
    <name type="scientific">Ameiurus melas</name>
    <name type="common">Black bullhead</name>
    <name type="synonym">Silurus melas</name>
    <dbReference type="NCBI Taxonomy" id="219545"/>
    <lineage>
        <taxon>Eukaryota</taxon>
        <taxon>Metazoa</taxon>
        <taxon>Chordata</taxon>
        <taxon>Craniata</taxon>
        <taxon>Vertebrata</taxon>
        <taxon>Euteleostomi</taxon>
        <taxon>Actinopterygii</taxon>
        <taxon>Neopterygii</taxon>
        <taxon>Teleostei</taxon>
        <taxon>Ostariophysi</taxon>
        <taxon>Siluriformes</taxon>
        <taxon>Ictaluridae</taxon>
        <taxon>Ameiurus</taxon>
    </lineage>
</organism>
<evidence type="ECO:0000256" key="9">
    <source>
        <dbReference type="RuleBase" id="RU364016"/>
    </source>
</evidence>
<keyword evidence="8" id="KW-0472">Membrane</keyword>
<dbReference type="InterPro" id="IPR051227">
    <property type="entry name" value="CS_glycosyltransferase"/>
</dbReference>
<sequence>MGKMEGVKTDKDLTDVGADLWGLYRDLEMEDEIMSKAAYDPEIRWNQTFQIGQTDFQMLRTDWIDLNCNVSGNLLISQSEVTAVVQAFMEKLRLKYPGQFSLQRVVNVVKRADEGRGNRYLLELDLMEASGARVRLVHYVYVLKMRNIQSVKTELLLCNPHNFLWNPDASIHIIVPVRNQARWVQKFIADMEELHQVTGDNNVNIIITDYSSTDMDIEQALKDSRLPKSQYLRLTGNFERSAGLQAGINLITDNHSIVFLCDLHLHFPLGFFESVRKHCVEGHMAFAPLVMRLNCGATPQDPDGYWEVNGFGLLGIYKSDLGEVFERSLNQALALTCLCRVSAPTFYRIIEAGLEVERLHLRNFFHYHHSRRGMWNRKTQYRM</sequence>
<dbReference type="AlphaFoldDB" id="A0A7J6BCP5"/>
<comment type="similarity">
    <text evidence="2 9">Belongs to the chondroitin N-acetylgalactosaminyltransferase family.</text>
</comment>
<dbReference type="Proteomes" id="UP000593565">
    <property type="component" value="Unassembled WGS sequence"/>
</dbReference>
<evidence type="ECO:0000256" key="2">
    <source>
        <dbReference type="ARBA" id="ARBA00009239"/>
    </source>
</evidence>
<evidence type="ECO:0000256" key="8">
    <source>
        <dbReference type="ARBA" id="ARBA00023136"/>
    </source>
</evidence>
<keyword evidence="3 9" id="KW-0808">Transferase</keyword>
<dbReference type="EC" id="2.4.1.-" evidence="9"/>
<dbReference type="GO" id="GO:0008376">
    <property type="term" value="F:acetylgalactosaminyltransferase activity"/>
    <property type="evidence" value="ECO:0007669"/>
    <property type="project" value="InterPro"/>
</dbReference>
<dbReference type="InterPro" id="IPR008428">
    <property type="entry name" value="Chond_GalNAc"/>
</dbReference>
<evidence type="ECO:0000313" key="10">
    <source>
        <dbReference type="EMBL" id="KAF4091881.1"/>
    </source>
</evidence>
<comment type="caution">
    <text evidence="10">The sequence shown here is derived from an EMBL/GenBank/DDBJ whole genome shotgun (WGS) entry which is preliminary data.</text>
</comment>
<evidence type="ECO:0000256" key="5">
    <source>
        <dbReference type="ARBA" id="ARBA00022968"/>
    </source>
</evidence>
<dbReference type="InterPro" id="IPR029044">
    <property type="entry name" value="Nucleotide-diphossugar_trans"/>
</dbReference>
<dbReference type="PANTHER" id="PTHR12369:SF15">
    <property type="entry name" value="BETA-1,4-N-ACETYLGALACTOSAMINYLTRANSFERASE 3"/>
    <property type="match status" value="1"/>
</dbReference>
<keyword evidence="4" id="KW-0812">Transmembrane</keyword>
<gene>
    <name evidence="10" type="ORF">AMELA_G00042040</name>
</gene>
<dbReference type="SUPFAM" id="SSF53448">
    <property type="entry name" value="Nucleotide-diphospho-sugar transferases"/>
    <property type="match status" value="1"/>
</dbReference>
<proteinExistence type="inferred from homology"/>
<evidence type="ECO:0000256" key="4">
    <source>
        <dbReference type="ARBA" id="ARBA00022692"/>
    </source>
</evidence>
<accession>A0A7J6BCP5</accession>